<feature type="domain" description="PKD" evidence="1">
    <location>
        <begin position="151"/>
        <end position="181"/>
    </location>
</feature>
<dbReference type="AlphaFoldDB" id="T0ZMY8"/>
<evidence type="ECO:0000259" key="1">
    <source>
        <dbReference type="PROSITE" id="PS50093"/>
    </source>
</evidence>
<gene>
    <name evidence="2" type="ORF">B1B_11491</name>
</gene>
<dbReference type="EMBL" id="AUZY01007471">
    <property type="protein sequence ID" value="EQD49711.1"/>
    <property type="molecule type" value="Genomic_DNA"/>
</dbReference>
<dbReference type="PROSITE" id="PS50093">
    <property type="entry name" value="PKD"/>
    <property type="match status" value="2"/>
</dbReference>
<sequence>MYATVGNFVLTVVVTDAVGATASSSWAVTVVPAPSIQIVRSLATTDVGVPVAFDAVISGGSGSNDSGFWDFGDGTTSSGFNVTHVWTAPGVYNVSVTYVDGMGASTNASTVVRVNAAPVGEFSVSGGSLSSPAVPGTVFEYNATILYGTGPFNITWSFGDDTYAVGARVAHAYASNGTYSV</sequence>
<dbReference type="CDD" id="cd00146">
    <property type="entry name" value="PKD"/>
    <property type="match status" value="1"/>
</dbReference>
<dbReference type="Gene3D" id="2.60.40.10">
    <property type="entry name" value="Immunoglobulins"/>
    <property type="match status" value="2"/>
</dbReference>
<dbReference type="InterPro" id="IPR000601">
    <property type="entry name" value="PKD_dom"/>
</dbReference>
<evidence type="ECO:0000313" key="2">
    <source>
        <dbReference type="EMBL" id="EQD49711.1"/>
    </source>
</evidence>
<name>T0ZMY8_9ZZZZ</name>
<proteinExistence type="predicted"/>
<dbReference type="InterPro" id="IPR013783">
    <property type="entry name" value="Ig-like_fold"/>
</dbReference>
<accession>T0ZMY8</accession>
<protein>
    <submittedName>
        <fullName evidence="2">Surface layer protein</fullName>
    </submittedName>
</protein>
<reference evidence="2" key="2">
    <citation type="journal article" date="2014" name="ISME J.">
        <title>Microbial stratification in low pH oxic and suboxic macroscopic growths along an acid mine drainage.</title>
        <authorList>
            <person name="Mendez-Garcia C."/>
            <person name="Mesa V."/>
            <person name="Sprenger R.R."/>
            <person name="Richter M."/>
            <person name="Diez M.S."/>
            <person name="Solano J."/>
            <person name="Bargiela R."/>
            <person name="Golyshina O.V."/>
            <person name="Manteca A."/>
            <person name="Ramos J.L."/>
            <person name="Gallego J.R."/>
            <person name="Llorente I."/>
            <person name="Martins Dos Santos V.A."/>
            <person name="Jensen O.N."/>
            <person name="Pelaez A.I."/>
            <person name="Sanchez J."/>
            <person name="Ferrer M."/>
        </authorList>
    </citation>
    <scope>NUCLEOTIDE SEQUENCE</scope>
</reference>
<feature type="domain" description="PKD" evidence="1">
    <location>
        <begin position="34"/>
        <end position="119"/>
    </location>
</feature>
<organism evidence="2">
    <name type="scientific">mine drainage metagenome</name>
    <dbReference type="NCBI Taxonomy" id="410659"/>
    <lineage>
        <taxon>unclassified sequences</taxon>
        <taxon>metagenomes</taxon>
        <taxon>ecological metagenomes</taxon>
    </lineage>
</organism>
<dbReference type="InterPro" id="IPR022409">
    <property type="entry name" value="PKD/Chitinase_dom"/>
</dbReference>
<dbReference type="SUPFAM" id="SSF49299">
    <property type="entry name" value="PKD domain"/>
    <property type="match status" value="2"/>
</dbReference>
<dbReference type="SMART" id="SM00089">
    <property type="entry name" value="PKD"/>
    <property type="match status" value="1"/>
</dbReference>
<reference evidence="2" key="1">
    <citation type="submission" date="2013-08" db="EMBL/GenBank/DDBJ databases">
        <authorList>
            <person name="Mendez C."/>
            <person name="Richter M."/>
            <person name="Ferrer M."/>
            <person name="Sanchez J."/>
        </authorList>
    </citation>
    <scope>NUCLEOTIDE SEQUENCE</scope>
</reference>
<comment type="caution">
    <text evidence="2">The sequence shown here is derived from an EMBL/GenBank/DDBJ whole genome shotgun (WGS) entry which is preliminary data.</text>
</comment>
<dbReference type="Pfam" id="PF18911">
    <property type="entry name" value="PKD_4"/>
    <property type="match status" value="2"/>
</dbReference>
<dbReference type="InterPro" id="IPR035986">
    <property type="entry name" value="PKD_dom_sf"/>
</dbReference>
<feature type="non-terminal residue" evidence="2">
    <location>
        <position position="181"/>
    </location>
</feature>